<dbReference type="RefSeq" id="WP_038372764.1">
    <property type="nucleotide sequence ID" value="NZ_KK069995.1"/>
</dbReference>
<dbReference type="InterPro" id="IPR004260">
    <property type="entry name" value="Pyr-dimer_DNA_glycosylase"/>
</dbReference>
<dbReference type="eggNOG" id="ENOG503195F">
    <property type="taxonomic scope" value="Bacteria"/>
</dbReference>
<dbReference type="Pfam" id="PF03013">
    <property type="entry name" value="Pyr_excise"/>
    <property type="match status" value="1"/>
</dbReference>
<dbReference type="EMBL" id="JDYK01000010">
    <property type="protein sequence ID" value="EWS80939.1"/>
    <property type="molecule type" value="Genomic_DNA"/>
</dbReference>
<organism evidence="1 2">
    <name type="scientific">Brachybacterium phenoliresistens</name>
    <dbReference type="NCBI Taxonomy" id="396014"/>
    <lineage>
        <taxon>Bacteria</taxon>
        <taxon>Bacillati</taxon>
        <taxon>Actinomycetota</taxon>
        <taxon>Actinomycetes</taxon>
        <taxon>Micrococcales</taxon>
        <taxon>Dermabacteraceae</taxon>
        <taxon>Brachybacterium</taxon>
    </lineage>
</organism>
<dbReference type="Proteomes" id="UP000023067">
    <property type="component" value="Unassembled WGS sequence"/>
</dbReference>
<accession>Z9JRW0</accession>
<keyword evidence="1" id="KW-0456">Lyase</keyword>
<protein>
    <submittedName>
        <fullName evidence="1">DNA lyase</fullName>
    </submittedName>
</protein>
<name>Z9JRW0_9MICO</name>
<reference evidence="1 2" key="1">
    <citation type="submission" date="2014-02" db="EMBL/GenBank/DDBJ databases">
        <title>Genome sequence of Brachybacterium phenoliresistens strain W13A50.</title>
        <authorList>
            <person name="Wang X."/>
        </authorList>
    </citation>
    <scope>NUCLEOTIDE SEQUENCE [LARGE SCALE GENOMIC DNA]</scope>
    <source>
        <strain evidence="1 2">W13A50</strain>
    </source>
</reference>
<evidence type="ECO:0000313" key="1">
    <source>
        <dbReference type="EMBL" id="EWS80939.1"/>
    </source>
</evidence>
<sequence length="152" mass="16704">MRLWSLHPSILDRAALVACWREGLLAQKVLAGGTRGYTRHPQLTRLRAHPDPESAIGAYLRGLQEEATARGYRFDASRILRPIPASDLDPIPVTAGQLAYELEHLRRKVAARAPEWLPQLPPGEDAGGGAIPTHPLLTVVPGDVEEWEVRTA</sequence>
<dbReference type="HOGENOM" id="CLU_120482_0_0_11"/>
<proteinExistence type="predicted"/>
<keyword evidence="2" id="KW-1185">Reference proteome</keyword>
<dbReference type="AlphaFoldDB" id="Z9JRW0"/>
<dbReference type="PATRIC" id="fig|396014.3.peg.2203"/>
<comment type="caution">
    <text evidence="1">The sequence shown here is derived from an EMBL/GenBank/DDBJ whole genome shotgun (WGS) entry which is preliminary data.</text>
</comment>
<dbReference type="GO" id="GO:0016829">
    <property type="term" value="F:lyase activity"/>
    <property type="evidence" value="ECO:0007669"/>
    <property type="project" value="UniProtKB-KW"/>
</dbReference>
<dbReference type="OrthoDB" id="3253436at2"/>
<gene>
    <name evidence="1" type="ORF">BF93_00820</name>
</gene>
<evidence type="ECO:0000313" key="2">
    <source>
        <dbReference type="Proteomes" id="UP000023067"/>
    </source>
</evidence>